<gene>
    <name evidence="2" type="ORF">CBM15_11150</name>
</gene>
<proteinExistence type="predicted"/>
<feature type="transmembrane region" description="Helical" evidence="1">
    <location>
        <begin position="92"/>
        <end position="112"/>
    </location>
</feature>
<feature type="transmembrane region" description="Helical" evidence="1">
    <location>
        <begin position="174"/>
        <end position="190"/>
    </location>
</feature>
<dbReference type="Proteomes" id="UP000196594">
    <property type="component" value="Unassembled WGS sequence"/>
</dbReference>
<keyword evidence="1" id="KW-1133">Transmembrane helix</keyword>
<keyword evidence="1" id="KW-0472">Membrane</keyword>
<feature type="transmembrane region" description="Helical" evidence="1">
    <location>
        <begin position="146"/>
        <end position="168"/>
    </location>
</feature>
<protein>
    <submittedName>
        <fullName evidence="2">Uncharacterized protein</fullName>
    </submittedName>
</protein>
<dbReference type="EMBL" id="NHNT01000007">
    <property type="protein sequence ID" value="OUZ38805.1"/>
    <property type="molecule type" value="Genomic_DNA"/>
</dbReference>
<evidence type="ECO:0000313" key="3">
    <source>
        <dbReference type="Proteomes" id="UP000196594"/>
    </source>
</evidence>
<comment type="caution">
    <text evidence="2">The sequence shown here is derived from an EMBL/GenBank/DDBJ whole genome shotgun (WGS) entry which is preliminary data.</text>
</comment>
<organism evidence="2 3">
    <name type="scientific">Solibacillus kalamii</name>
    <dbReference type="NCBI Taxonomy" id="1748298"/>
    <lineage>
        <taxon>Bacteria</taxon>
        <taxon>Bacillati</taxon>
        <taxon>Bacillota</taxon>
        <taxon>Bacilli</taxon>
        <taxon>Bacillales</taxon>
        <taxon>Caryophanaceae</taxon>
        <taxon>Solibacillus</taxon>
    </lineage>
</organism>
<reference evidence="2 3" key="1">
    <citation type="journal article" date="2017" name="Int. J. Syst. Evol. Microbiol.">
        <title>Solibacillus kalamii sp. nov., isolated from a high-efficiency particulate arrestance filter system used in the International Space Station.</title>
        <authorList>
            <person name="Checinska Sielaff A."/>
            <person name="Kumar R.M."/>
            <person name="Pal D."/>
            <person name="Mayilraj S."/>
            <person name="Venkateswaran K."/>
        </authorList>
    </citation>
    <scope>NUCLEOTIDE SEQUENCE [LARGE SCALE GENOMIC DNA]</scope>
    <source>
        <strain evidence="2 3">ISSFR-015</strain>
    </source>
</reference>
<name>A0ABX3ZGI5_9BACL</name>
<evidence type="ECO:0000313" key="2">
    <source>
        <dbReference type="EMBL" id="OUZ38805.1"/>
    </source>
</evidence>
<accession>A0ABX3ZGI5</accession>
<keyword evidence="3" id="KW-1185">Reference proteome</keyword>
<evidence type="ECO:0000256" key="1">
    <source>
        <dbReference type="SAM" id="Phobius"/>
    </source>
</evidence>
<sequence length="289" mass="30629">MFNGKLKKEAIAEYESVYKNHEKSMKSVIKESENLQYNKKFLKQSIDTTWEYLNSMKNKPEDLKVEVESIRIEFKKFENSIKKIEQEFDKTLKTSAGLGATGVAAGAGVAAFGPSAAMAVAMTFGTASTGTAISALSGAAATNAALAWIGGGAIVAGGGGMGVGSAFLALAGPVGWAIGGTALAGAGLFARSKNKKVAEEAFSKAKEIKEHTHILKATSEEINRTAILISETKLKLQQLYVKVHALTTPFQHDVKKFQENNALMSILMVLINNTSSAAGLINRPIGAQS</sequence>
<keyword evidence="1" id="KW-0812">Transmembrane</keyword>